<feature type="compositionally biased region" description="Polar residues" evidence="1">
    <location>
        <begin position="1"/>
        <end position="14"/>
    </location>
</feature>
<proteinExistence type="predicted"/>
<reference evidence="2" key="2">
    <citation type="submission" date="2020-05" db="EMBL/GenBank/DDBJ databases">
        <authorList>
            <person name="Kim H.-S."/>
            <person name="Proctor R.H."/>
            <person name="Brown D.W."/>
        </authorList>
    </citation>
    <scope>NUCLEOTIDE SEQUENCE</scope>
    <source>
        <strain evidence="2">NRRL 22465</strain>
    </source>
</reference>
<evidence type="ECO:0000313" key="3">
    <source>
        <dbReference type="Proteomes" id="UP000635477"/>
    </source>
</evidence>
<protein>
    <submittedName>
        <fullName evidence="2">Uncharacterized protein</fullName>
    </submittedName>
</protein>
<evidence type="ECO:0000256" key="1">
    <source>
        <dbReference type="SAM" id="MobiDB-lite"/>
    </source>
</evidence>
<feature type="region of interest" description="Disordered" evidence="1">
    <location>
        <begin position="1"/>
        <end position="62"/>
    </location>
</feature>
<evidence type="ECO:0000313" key="2">
    <source>
        <dbReference type="EMBL" id="KAF4974166.1"/>
    </source>
</evidence>
<sequence>MRYESPSITNNPQNHIPPLIQQPQRLLTLPPDKPIPITPQHNPDRNNPPPLGNTTSSQHIHEHLAPLPHITQLLAVYHLQRPPRPPRRRLPVF</sequence>
<dbReference type="EMBL" id="JABEYC010000795">
    <property type="protein sequence ID" value="KAF4974166.1"/>
    <property type="molecule type" value="Genomic_DNA"/>
</dbReference>
<accession>A0A8H4UDI8</accession>
<reference evidence="2" key="1">
    <citation type="journal article" date="2020" name="BMC Genomics">
        <title>Correction to: Identification and distribution of gene clusters required for synthesis of sphingolipid metabolism inhibitors in diverse species of the filamentous fungus Fusarium.</title>
        <authorList>
            <person name="Kim H.S."/>
            <person name="Lohmar J.M."/>
            <person name="Busman M."/>
            <person name="Brown D.W."/>
            <person name="Naumann T.A."/>
            <person name="Divon H.H."/>
            <person name="Lysoe E."/>
            <person name="Uhlig S."/>
            <person name="Proctor R.H."/>
        </authorList>
    </citation>
    <scope>NUCLEOTIDE SEQUENCE</scope>
    <source>
        <strain evidence="2">NRRL 22465</strain>
    </source>
</reference>
<organism evidence="2 3">
    <name type="scientific">Fusarium zealandicum</name>
    <dbReference type="NCBI Taxonomy" id="1053134"/>
    <lineage>
        <taxon>Eukaryota</taxon>
        <taxon>Fungi</taxon>
        <taxon>Dikarya</taxon>
        <taxon>Ascomycota</taxon>
        <taxon>Pezizomycotina</taxon>
        <taxon>Sordariomycetes</taxon>
        <taxon>Hypocreomycetidae</taxon>
        <taxon>Hypocreales</taxon>
        <taxon>Nectriaceae</taxon>
        <taxon>Fusarium</taxon>
        <taxon>Fusarium staphyleae species complex</taxon>
    </lineage>
</organism>
<dbReference type="AlphaFoldDB" id="A0A8H4UDI8"/>
<comment type="caution">
    <text evidence="2">The sequence shown here is derived from an EMBL/GenBank/DDBJ whole genome shotgun (WGS) entry which is preliminary data.</text>
</comment>
<dbReference type="Proteomes" id="UP000635477">
    <property type="component" value="Unassembled WGS sequence"/>
</dbReference>
<feature type="non-terminal residue" evidence="2">
    <location>
        <position position="1"/>
    </location>
</feature>
<keyword evidence="3" id="KW-1185">Reference proteome</keyword>
<gene>
    <name evidence="2" type="ORF">FZEAL_8896</name>
</gene>
<name>A0A8H4UDI8_9HYPO</name>